<feature type="domain" description="FeoB-type G" evidence="17">
    <location>
        <begin position="4"/>
        <end position="166"/>
    </location>
</feature>
<protein>
    <recommendedName>
        <fullName evidence="13 16">Ferrous iron transport protein B</fullName>
    </recommendedName>
</protein>
<evidence type="ECO:0000256" key="13">
    <source>
        <dbReference type="NCBIfam" id="TIGR00437"/>
    </source>
</evidence>
<dbReference type="CDD" id="cd01879">
    <property type="entry name" value="FeoB"/>
    <property type="match status" value="1"/>
</dbReference>
<dbReference type="InterPro" id="IPR041069">
    <property type="entry name" value="FeoB_Cyto"/>
</dbReference>
<feature type="transmembrane region" description="Helical" evidence="16">
    <location>
        <begin position="290"/>
        <end position="309"/>
    </location>
</feature>
<evidence type="ECO:0000313" key="19">
    <source>
        <dbReference type="Proteomes" id="UP000014216"/>
    </source>
</evidence>
<dbReference type="PROSITE" id="PS51711">
    <property type="entry name" value="G_FEOB"/>
    <property type="match status" value="1"/>
</dbReference>
<feature type="transmembrane region" description="Helical" evidence="16">
    <location>
        <begin position="346"/>
        <end position="375"/>
    </location>
</feature>
<dbReference type="GO" id="GO:0005886">
    <property type="term" value="C:plasma membrane"/>
    <property type="evidence" value="ECO:0007669"/>
    <property type="project" value="UniProtKB-SubCell"/>
</dbReference>
<reference evidence="18 19" key="1">
    <citation type="journal article" date="2013" name="Genome Announc.">
        <title>Draft Genome Sequence of Desulfotignum phosphitoxidans DSM 13687 Strain FiPS-3.</title>
        <authorList>
            <person name="Poehlein A."/>
            <person name="Daniel R."/>
            <person name="Simeonova D.D."/>
        </authorList>
    </citation>
    <scope>NUCLEOTIDE SEQUENCE [LARGE SCALE GENOMIC DNA]</scope>
    <source>
        <strain evidence="18 19">DSM 13687</strain>
    </source>
</reference>
<feature type="transmembrane region" description="Helical" evidence="16">
    <location>
        <begin position="519"/>
        <end position="537"/>
    </location>
</feature>
<dbReference type="PRINTS" id="PR00326">
    <property type="entry name" value="GTP1OBG"/>
</dbReference>
<dbReference type="InterPro" id="IPR050860">
    <property type="entry name" value="FeoB_GTPase"/>
</dbReference>
<keyword evidence="2 16" id="KW-0813">Transport</keyword>
<evidence type="ECO:0000256" key="9">
    <source>
        <dbReference type="ARBA" id="ARBA00023004"/>
    </source>
</evidence>
<keyword evidence="19" id="KW-1185">Reference proteome</keyword>
<feature type="transmembrane region" description="Helical" evidence="16">
    <location>
        <begin position="462"/>
        <end position="481"/>
    </location>
</feature>
<feature type="binding site" evidence="14">
    <location>
        <begin position="117"/>
        <end position="120"/>
    </location>
    <ligand>
        <name>GTP</name>
        <dbReference type="ChEBI" id="CHEBI:37565"/>
        <label>1</label>
    </ligand>
</feature>
<dbReference type="Pfam" id="PF07670">
    <property type="entry name" value="Gate"/>
    <property type="match status" value="2"/>
</dbReference>
<evidence type="ECO:0000256" key="14">
    <source>
        <dbReference type="PIRSR" id="PIRSR603373-1"/>
    </source>
</evidence>
<feature type="transmembrane region" description="Helical" evidence="16">
    <location>
        <begin position="395"/>
        <end position="417"/>
    </location>
</feature>
<keyword evidence="12 16" id="KW-0472">Membrane</keyword>
<dbReference type="Gene3D" id="1.10.287.1770">
    <property type="match status" value="1"/>
</dbReference>
<keyword evidence="6 16" id="KW-0812">Transmembrane</keyword>
<keyword evidence="9 16" id="KW-0408">Iron</keyword>
<keyword evidence="4 16" id="KW-0410">Iron transport</keyword>
<feature type="binding site" evidence="14">
    <location>
        <begin position="11"/>
        <end position="18"/>
    </location>
    <ligand>
        <name>GTP</name>
        <dbReference type="ChEBI" id="CHEBI:37565"/>
        <label>1</label>
    </ligand>
</feature>
<evidence type="ECO:0000256" key="12">
    <source>
        <dbReference type="ARBA" id="ARBA00023136"/>
    </source>
</evidence>
<feature type="binding site" evidence="15">
    <location>
        <position position="26"/>
    </location>
    <ligand>
        <name>Mg(2+)</name>
        <dbReference type="ChEBI" id="CHEBI:18420"/>
        <label>2</label>
    </ligand>
</feature>
<evidence type="ECO:0000256" key="11">
    <source>
        <dbReference type="ARBA" id="ARBA00023134"/>
    </source>
</evidence>
<keyword evidence="8 16" id="KW-1133">Transmembrane helix</keyword>
<dbReference type="AlphaFoldDB" id="S0G2I7"/>
<name>S0G2I7_9BACT</name>
<keyword evidence="3" id="KW-1003">Cell membrane</keyword>
<dbReference type="InterPro" id="IPR030389">
    <property type="entry name" value="G_FEOB_dom"/>
</dbReference>
<dbReference type="EMBL" id="APJX01000008">
    <property type="protein sequence ID" value="EMS78372.1"/>
    <property type="molecule type" value="Genomic_DNA"/>
</dbReference>
<feature type="transmembrane region" description="Helical" evidence="16">
    <location>
        <begin position="696"/>
        <end position="716"/>
    </location>
</feature>
<dbReference type="PANTHER" id="PTHR43185:SF1">
    <property type="entry name" value="FE(2+) TRANSPORTER FEOB"/>
    <property type="match status" value="1"/>
</dbReference>
<evidence type="ECO:0000256" key="6">
    <source>
        <dbReference type="ARBA" id="ARBA00022692"/>
    </source>
</evidence>
<proteinExistence type="inferred from homology"/>
<dbReference type="InterPro" id="IPR011642">
    <property type="entry name" value="Gate_dom"/>
</dbReference>
<feature type="transmembrane region" description="Helical" evidence="16">
    <location>
        <begin position="668"/>
        <end position="689"/>
    </location>
</feature>
<evidence type="ECO:0000256" key="16">
    <source>
        <dbReference type="RuleBase" id="RU362098"/>
    </source>
</evidence>
<sequence>MKKELTIALAGNPNCGKTTIFNNLTGARQKVGNWPGVTIEKKEGLLKYRQHTLRVVDLPGTYSLTPFSMEEITTRDFIINEHPDIVINIIDASNLERSLFLALQVMELGRPVLFVLNMADMAEARGMRINEKKLAALLDVPVVFTVGNKNKGMDRLIDAAIEECAAFENGKESRVIRYGNDTESCISQLEGLIHETQAMTKDSLVRWHAIKLLEADAVEKQRILTRFPQQGPHLIEVAEDCRKRIFDLFQDDFEMVITEDRYGVIAGILRETVTNTAKKRIDMSRNIDRVLTDRFLGIPVFIFFIWVMFQSTFTLGAYPMAWIESGVTGLTLWLDHLLPASMFKSMLLDGVVAGIGSVIVFLPNILLLFFFIALFEDTGYMARAAFLMDRVMHTAGLHGKSFIPMLMGFGCNVPAIMAARTLEHQKDRILTILMTPFMSCSARLPVYIVLAGSFFAHRAGTVIFALYAAGIIIAILSGRILRTLFFKGADAPFVMELPPYRMPMLKSLLIHMWDRSKMFLRKMGGVILVGSIIIWALSSFPKNITYSQDYDALQARVQDRFTRQIKQADADQQIILNQTLASELKKIHTKKEQERVSKSYIGQLGHFLEPVFAPIGIGWQAGVAIVTGFVAKEVVVSTMGVLYGVGEAQEGQALTTALKQSGMTALSALSMMVFVLLYVPCFATVVVIYRETSLKWACFNVIYTTLVAWTLSFLVYQTGMMLRG</sequence>
<feature type="transmembrane region" description="Helical" evidence="16">
    <location>
        <begin position="429"/>
        <end position="456"/>
    </location>
</feature>
<dbReference type="SUPFAM" id="SSF52540">
    <property type="entry name" value="P-loop containing nucleoside triphosphate hydrolases"/>
    <property type="match status" value="1"/>
</dbReference>
<dbReference type="InterPro" id="IPR003373">
    <property type="entry name" value="Fe2_transport_prot-B"/>
</dbReference>
<comment type="caution">
    <text evidence="18">The sequence shown here is derived from an EMBL/GenBank/DDBJ whole genome shotgun (WGS) entry which is preliminary data.</text>
</comment>
<dbReference type="OrthoDB" id="9809127at2"/>
<evidence type="ECO:0000256" key="1">
    <source>
        <dbReference type="ARBA" id="ARBA00004429"/>
    </source>
</evidence>
<dbReference type="InterPro" id="IPR006073">
    <property type="entry name" value="GTP-bd"/>
</dbReference>
<dbReference type="Pfam" id="PF02421">
    <property type="entry name" value="FeoB_N"/>
    <property type="match status" value="1"/>
</dbReference>
<dbReference type="Pfam" id="PF17910">
    <property type="entry name" value="FeoB_Cyto"/>
    <property type="match status" value="1"/>
</dbReference>
<feature type="binding site" evidence="14">
    <location>
        <begin position="57"/>
        <end position="60"/>
    </location>
    <ligand>
        <name>GTP</name>
        <dbReference type="ChEBI" id="CHEBI:37565"/>
        <label>1</label>
    </ligand>
</feature>
<evidence type="ECO:0000313" key="18">
    <source>
        <dbReference type="EMBL" id="EMS78372.1"/>
    </source>
</evidence>
<feature type="binding site" evidence="15">
    <location>
        <position position="22"/>
    </location>
    <ligand>
        <name>Mg(2+)</name>
        <dbReference type="ChEBI" id="CHEBI:18420"/>
        <label>1</label>
    </ligand>
</feature>
<dbReference type="InterPro" id="IPR011640">
    <property type="entry name" value="Fe2_transport_prot_B_C"/>
</dbReference>
<dbReference type="FunFam" id="3.40.50.300:FF:000426">
    <property type="entry name" value="Ferrous iron transport protein B"/>
    <property type="match status" value="1"/>
</dbReference>
<evidence type="ECO:0000256" key="5">
    <source>
        <dbReference type="ARBA" id="ARBA00022519"/>
    </source>
</evidence>
<keyword evidence="7 14" id="KW-0547">Nucleotide-binding</keyword>
<comment type="function">
    <text evidence="16">Probable transporter of a GTP-driven Fe(2+) uptake system.</text>
</comment>
<dbReference type="GO" id="GO:0005525">
    <property type="term" value="F:GTP binding"/>
    <property type="evidence" value="ECO:0007669"/>
    <property type="project" value="UniProtKB-KW"/>
</dbReference>
<dbReference type="GO" id="GO:0015093">
    <property type="term" value="F:ferrous iron transmembrane transporter activity"/>
    <property type="evidence" value="ECO:0007669"/>
    <property type="project" value="UniProtKB-UniRule"/>
</dbReference>
<dbReference type="Pfam" id="PF07664">
    <property type="entry name" value="FeoB_C"/>
    <property type="match status" value="1"/>
</dbReference>
<dbReference type="InterPro" id="IPR027417">
    <property type="entry name" value="P-loop_NTPase"/>
</dbReference>
<keyword evidence="5" id="KW-0997">Cell inner membrane</keyword>
<dbReference type="Proteomes" id="UP000014216">
    <property type="component" value="Unassembled WGS sequence"/>
</dbReference>
<dbReference type="GO" id="GO:0046872">
    <property type="term" value="F:metal ion binding"/>
    <property type="evidence" value="ECO:0007669"/>
    <property type="project" value="UniProtKB-KW"/>
</dbReference>
<keyword evidence="11 14" id="KW-0342">GTP-binding</keyword>
<dbReference type="PATRIC" id="fig|1286635.3.peg.3499"/>
<dbReference type="Gene3D" id="3.40.50.300">
    <property type="entry name" value="P-loop containing nucleotide triphosphate hydrolases"/>
    <property type="match status" value="1"/>
</dbReference>
<evidence type="ECO:0000256" key="8">
    <source>
        <dbReference type="ARBA" id="ARBA00022989"/>
    </source>
</evidence>
<feature type="binding site" evidence="14">
    <location>
        <begin position="36"/>
        <end position="40"/>
    </location>
    <ligand>
        <name>GTP</name>
        <dbReference type="ChEBI" id="CHEBI:37565"/>
        <label>1</label>
    </ligand>
</feature>
<feature type="binding site" evidence="15">
    <location>
        <position position="25"/>
    </location>
    <ligand>
        <name>Mg(2+)</name>
        <dbReference type="ChEBI" id="CHEBI:18420"/>
        <label>2</label>
    </ligand>
</feature>
<evidence type="ECO:0000256" key="3">
    <source>
        <dbReference type="ARBA" id="ARBA00022475"/>
    </source>
</evidence>
<evidence type="ECO:0000256" key="15">
    <source>
        <dbReference type="PIRSR" id="PIRSR603373-2"/>
    </source>
</evidence>
<evidence type="ECO:0000259" key="17">
    <source>
        <dbReference type="PROSITE" id="PS51711"/>
    </source>
</evidence>
<dbReference type="NCBIfam" id="TIGR00437">
    <property type="entry name" value="feoB"/>
    <property type="match status" value="1"/>
</dbReference>
<evidence type="ECO:0000256" key="4">
    <source>
        <dbReference type="ARBA" id="ARBA00022496"/>
    </source>
</evidence>
<dbReference type="RefSeq" id="WP_006967383.1">
    <property type="nucleotide sequence ID" value="NZ_APJX01000008.1"/>
</dbReference>
<accession>S0G2I7</accession>
<organism evidence="18 19">
    <name type="scientific">Desulfotignum phosphitoxidans DSM 13687</name>
    <dbReference type="NCBI Taxonomy" id="1286635"/>
    <lineage>
        <taxon>Bacteria</taxon>
        <taxon>Pseudomonadati</taxon>
        <taxon>Thermodesulfobacteriota</taxon>
        <taxon>Desulfobacteria</taxon>
        <taxon>Desulfobacterales</taxon>
        <taxon>Desulfobacteraceae</taxon>
        <taxon>Desulfotignum</taxon>
    </lineage>
</organism>
<evidence type="ECO:0000256" key="2">
    <source>
        <dbReference type="ARBA" id="ARBA00022448"/>
    </source>
</evidence>
<comment type="similarity">
    <text evidence="16">Belongs to the TRAFAC class TrmE-Era-EngA-EngB-Septin-like GTPase superfamily. FeoB GTPase (TC 9.A.8) family.</text>
</comment>
<keyword evidence="15" id="KW-0479">Metal-binding</keyword>
<comment type="subcellular location">
    <subcellularLocation>
        <location evidence="1 16">Cell inner membrane</location>
        <topology evidence="1 16">Multi-pass membrane protein</topology>
    </subcellularLocation>
</comment>
<dbReference type="PANTHER" id="PTHR43185">
    <property type="entry name" value="FERROUS IRON TRANSPORT PROTEIN B"/>
    <property type="match status" value="1"/>
</dbReference>
<keyword evidence="15" id="KW-0460">Magnesium</keyword>
<keyword evidence="10" id="KW-0406">Ion transport</keyword>
<evidence type="ECO:0000256" key="10">
    <source>
        <dbReference type="ARBA" id="ARBA00023065"/>
    </source>
</evidence>
<evidence type="ECO:0000256" key="7">
    <source>
        <dbReference type="ARBA" id="ARBA00022741"/>
    </source>
</evidence>
<gene>
    <name evidence="18" type="primary">feoB</name>
    <name evidence="18" type="ORF">Dpo_8c00390</name>
</gene>